<dbReference type="AlphaFoldDB" id="A0A951QNM9"/>
<keyword evidence="2" id="KW-0732">Signal</keyword>
<dbReference type="Pfam" id="PF12770">
    <property type="entry name" value="CHAT"/>
    <property type="match status" value="1"/>
</dbReference>
<dbReference type="InterPro" id="IPR028082">
    <property type="entry name" value="Peripla_BP_I"/>
</dbReference>
<evidence type="ECO:0000259" key="4">
    <source>
        <dbReference type="Pfam" id="PF12770"/>
    </source>
</evidence>
<evidence type="ECO:0000256" key="2">
    <source>
        <dbReference type="ARBA" id="ARBA00022729"/>
    </source>
</evidence>
<keyword evidence="3" id="KW-1133">Transmembrane helix</keyword>
<dbReference type="SUPFAM" id="SSF53822">
    <property type="entry name" value="Periplasmic binding protein-like I"/>
    <property type="match status" value="1"/>
</dbReference>
<dbReference type="Proteomes" id="UP000729701">
    <property type="component" value="Unassembled WGS sequence"/>
</dbReference>
<accession>A0A951QNM9</accession>
<feature type="domain" description="CHAT" evidence="4">
    <location>
        <begin position="200"/>
        <end position="335"/>
    </location>
</feature>
<dbReference type="CDD" id="cd06268">
    <property type="entry name" value="PBP1_ABC_transporter_LIVBP-like"/>
    <property type="match status" value="1"/>
</dbReference>
<reference evidence="6" key="1">
    <citation type="submission" date="2021-05" db="EMBL/GenBank/DDBJ databases">
        <authorList>
            <person name="Pietrasiak N."/>
            <person name="Ward R."/>
            <person name="Stajich J.E."/>
            <person name="Kurbessoian T."/>
        </authorList>
    </citation>
    <scope>NUCLEOTIDE SEQUENCE</scope>
    <source>
        <strain evidence="6">GSE-NOS-MK-12-04C</strain>
    </source>
</reference>
<evidence type="ECO:0000259" key="5">
    <source>
        <dbReference type="Pfam" id="PF13458"/>
    </source>
</evidence>
<proteinExistence type="inferred from homology"/>
<feature type="domain" description="Leucine-binding protein" evidence="5">
    <location>
        <begin position="533"/>
        <end position="814"/>
    </location>
</feature>
<evidence type="ECO:0000256" key="3">
    <source>
        <dbReference type="SAM" id="Phobius"/>
    </source>
</evidence>
<dbReference type="Pfam" id="PF13458">
    <property type="entry name" value="Peripla_BP_6"/>
    <property type="match status" value="1"/>
</dbReference>
<keyword evidence="3" id="KW-0812">Transmembrane</keyword>
<dbReference type="PANTHER" id="PTHR30483:SF6">
    <property type="entry name" value="PERIPLASMIC BINDING PROTEIN OF ABC TRANSPORTER FOR NATURAL AMINO ACIDS"/>
    <property type="match status" value="1"/>
</dbReference>
<name>A0A951QNM9_9CYAN</name>
<protein>
    <submittedName>
        <fullName evidence="6">ABC transporter substrate-binding protein</fullName>
    </submittedName>
</protein>
<evidence type="ECO:0000313" key="6">
    <source>
        <dbReference type="EMBL" id="MBW4669260.1"/>
    </source>
</evidence>
<dbReference type="InterPro" id="IPR028081">
    <property type="entry name" value="Leu-bd"/>
</dbReference>
<dbReference type="EMBL" id="JAHHGZ010000019">
    <property type="protein sequence ID" value="MBW4669260.1"/>
    <property type="molecule type" value="Genomic_DNA"/>
</dbReference>
<dbReference type="PANTHER" id="PTHR30483">
    <property type="entry name" value="LEUCINE-SPECIFIC-BINDING PROTEIN"/>
    <property type="match status" value="1"/>
</dbReference>
<dbReference type="InterPro" id="IPR051010">
    <property type="entry name" value="BCAA_transport"/>
</dbReference>
<feature type="transmembrane region" description="Helical" evidence="3">
    <location>
        <begin position="382"/>
        <end position="403"/>
    </location>
</feature>
<comment type="caution">
    <text evidence="6">The sequence shown here is derived from an EMBL/GenBank/DDBJ whole genome shotgun (WGS) entry which is preliminary data.</text>
</comment>
<reference evidence="6" key="2">
    <citation type="journal article" date="2022" name="Microbiol. Resour. Announc.">
        <title>Metagenome Sequencing to Explore Phylogenomics of Terrestrial Cyanobacteria.</title>
        <authorList>
            <person name="Ward R.D."/>
            <person name="Stajich J.E."/>
            <person name="Johansen J.R."/>
            <person name="Huntemann M."/>
            <person name="Clum A."/>
            <person name="Foster B."/>
            <person name="Foster B."/>
            <person name="Roux S."/>
            <person name="Palaniappan K."/>
            <person name="Varghese N."/>
            <person name="Mukherjee S."/>
            <person name="Reddy T.B.K."/>
            <person name="Daum C."/>
            <person name="Copeland A."/>
            <person name="Chen I.A."/>
            <person name="Ivanova N.N."/>
            <person name="Kyrpides N.C."/>
            <person name="Shapiro N."/>
            <person name="Eloe-Fadrosh E.A."/>
            <person name="Pietrasiak N."/>
        </authorList>
    </citation>
    <scope>NUCLEOTIDE SEQUENCE</scope>
    <source>
        <strain evidence="6">GSE-NOS-MK-12-04C</strain>
    </source>
</reference>
<dbReference type="Gene3D" id="3.40.50.2300">
    <property type="match status" value="2"/>
</dbReference>
<evidence type="ECO:0000313" key="7">
    <source>
        <dbReference type="Proteomes" id="UP000729701"/>
    </source>
</evidence>
<organism evidence="6 7">
    <name type="scientific">Cyanomargarita calcarea GSE-NOS-MK-12-04C</name>
    <dbReference type="NCBI Taxonomy" id="2839659"/>
    <lineage>
        <taxon>Bacteria</taxon>
        <taxon>Bacillati</taxon>
        <taxon>Cyanobacteriota</taxon>
        <taxon>Cyanophyceae</taxon>
        <taxon>Nostocales</taxon>
        <taxon>Cyanomargaritaceae</taxon>
        <taxon>Cyanomargarita</taxon>
    </lineage>
</organism>
<dbReference type="InterPro" id="IPR024983">
    <property type="entry name" value="CHAT_dom"/>
</dbReference>
<gene>
    <name evidence="6" type="ORF">KME60_18020</name>
</gene>
<keyword evidence="3" id="KW-0472">Membrane</keyword>
<comment type="similarity">
    <text evidence="1">Belongs to the leucine-binding protein family.</text>
</comment>
<evidence type="ECO:0000256" key="1">
    <source>
        <dbReference type="ARBA" id="ARBA00010062"/>
    </source>
</evidence>
<sequence>MGKVVVFHIDEGNFEQGFPVTLRIRKEGETVYREEEGYFPPAPDIPELYWKFQRNYNNLASVQNVISLESPPRAIIIDPNQITNFSTSVECKEIAQALQLRLKEWFRHPSLGQLRVYVEEELGKTESARIIFQTNNEILKKLPWHTWELFKNRRRAWFSLGARYAPPSQPLKKPVKILAILGGDKGIDTSTDENILKKLPGTRVKILNKPTQTQLCEILWEKPWDVLCFAGHSSSQDGGTDGVIQLSNIDSPALNDLRNAFTRAIENGLKLAIFNSCDGLGLANQLAELKIPQVIVMREIVPDEVAQKFLGEFLRLFSQGEPFYLAVRQAQEKLQFIENKYPCASWLPVISQNPAEPSLRWPETAVEKIKRRIQRFWRVRRVTSLAILAIISLLLILLSYVLISIPPGTPPSLSLDELFSRGERILITGKSNSSKIEGISAFARRDWDFAINKFIESLKKVPNDPETLIYLNNAIAMKRGNQLAIAIAVPIGESINVSEEILRGVAHSQSQFNCSSVDNLANAIKNNQPQICKGGVGNKPLLVEIVNDRNDSETAKKVAQEIVKAEKQQDILAVIGHYRSETTIQAVKEGYQHKIIVISPTSTSTTLDSYSVLRTSLSDRNAVINLSEYIKTKLVQQPIRATVLYNKDEAYSESIKDAFKLNISYLSPNINITNLGEHSVQEIVKKVQQENVNVLLLAPAGLEDNLTKALEIVKEVSNLENNPNLMLLGASTMYNPKTTSRDFGKASEKSKLLVAAPWFRSQPPSPFEQNAKKIWGQSKVNWLTAMTYDATQVIIKGLKEIKGQVNRQSLFTGIGSNVRNFSAEGATAEVRFEERGSRSTSKTSKDRLGILVKVKCENSLCNFVDEETQ</sequence>